<dbReference type="Pfam" id="PF22248">
    <property type="entry name" value="ERMP1_C"/>
    <property type="match status" value="1"/>
</dbReference>
<dbReference type="InterPro" id="IPR053973">
    <property type="entry name" value="ERMP1-like_C"/>
</dbReference>
<reference evidence="3" key="2">
    <citation type="submission" date="2020-05" db="UniProtKB">
        <authorList>
            <consortium name="EnsemblMetazoa"/>
        </authorList>
    </citation>
    <scope>IDENTIFICATION</scope>
    <source>
        <strain evidence="3">maculatus3</strain>
    </source>
</reference>
<protein>
    <recommendedName>
        <fullName evidence="2">Endoplasmic reticulum metallopeptidase 1-like C-terminal domain-containing protein</fullName>
    </recommendedName>
</protein>
<dbReference type="VEuPathDB" id="VectorBase:AMAM021985"/>
<dbReference type="AlphaFoldDB" id="A0A182T8W2"/>
<dbReference type="EnsemblMetazoa" id="AMAM021985-RA">
    <property type="protein sequence ID" value="AMAM021985-PA"/>
    <property type="gene ID" value="AMAM021985"/>
</dbReference>
<reference evidence="4" key="1">
    <citation type="submission" date="2013-09" db="EMBL/GenBank/DDBJ databases">
        <title>The Genome Sequence of Anopheles maculatus species B.</title>
        <authorList>
            <consortium name="The Broad Institute Genomics Platform"/>
            <person name="Neafsey D.E."/>
            <person name="Besansky N."/>
            <person name="Howell P."/>
            <person name="Walton C."/>
            <person name="Young S.K."/>
            <person name="Zeng Q."/>
            <person name="Gargeya S."/>
            <person name="Fitzgerald M."/>
            <person name="Haas B."/>
            <person name="Abouelleil A."/>
            <person name="Allen A.W."/>
            <person name="Alvarado L."/>
            <person name="Arachchi H.M."/>
            <person name="Berlin A.M."/>
            <person name="Chapman S.B."/>
            <person name="Gainer-Dewar J."/>
            <person name="Goldberg J."/>
            <person name="Griggs A."/>
            <person name="Gujja S."/>
            <person name="Hansen M."/>
            <person name="Howarth C."/>
            <person name="Imamovic A."/>
            <person name="Ireland A."/>
            <person name="Larimer J."/>
            <person name="McCowan C."/>
            <person name="Murphy C."/>
            <person name="Pearson M."/>
            <person name="Poon T.W."/>
            <person name="Priest M."/>
            <person name="Roberts A."/>
            <person name="Saif S."/>
            <person name="Shea T."/>
            <person name="Sisk P."/>
            <person name="Sykes S."/>
            <person name="Wortman J."/>
            <person name="Nusbaum C."/>
            <person name="Birren B."/>
        </authorList>
    </citation>
    <scope>NUCLEOTIDE SEQUENCE [LARGE SCALE GENOMIC DNA]</scope>
    <source>
        <strain evidence="4">maculatus3</strain>
    </source>
</reference>
<organism evidence="3 4">
    <name type="scientific">Anopheles maculatus</name>
    <dbReference type="NCBI Taxonomy" id="74869"/>
    <lineage>
        <taxon>Eukaryota</taxon>
        <taxon>Metazoa</taxon>
        <taxon>Ecdysozoa</taxon>
        <taxon>Arthropoda</taxon>
        <taxon>Hexapoda</taxon>
        <taxon>Insecta</taxon>
        <taxon>Pterygota</taxon>
        <taxon>Neoptera</taxon>
        <taxon>Endopterygota</taxon>
        <taxon>Diptera</taxon>
        <taxon>Nematocera</taxon>
        <taxon>Culicoidea</taxon>
        <taxon>Culicidae</taxon>
        <taxon>Anophelinae</taxon>
        <taxon>Anopheles</taxon>
        <taxon>Anopheles maculatus group</taxon>
    </lineage>
</organism>
<name>A0A182T8W2_9DIPT</name>
<evidence type="ECO:0000313" key="4">
    <source>
        <dbReference type="Proteomes" id="UP000075901"/>
    </source>
</evidence>
<evidence type="ECO:0000313" key="3">
    <source>
        <dbReference type="EnsemblMetazoa" id="AMAM021985-PA"/>
    </source>
</evidence>
<proteinExistence type="inferred from homology"/>
<feature type="domain" description="Endoplasmic reticulum metallopeptidase 1-like C-terminal" evidence="2">
    <location>
        <begin position="12"/>
        <end position="133"/>
    </location>
</feature>
<comment type="similarity">
    <text evidence="1">Belongs to the peptidase M28 family.</text>
</comment>
<evidence type="ECO:0000259" key="2">
    <source>
        <dbReference type="Pfam" id="PF22248"/>
    </source>
</evidence>
<evidence type="ECO:0000256" key="1">
    <source>
        <dbReference type="ARBA" id="ARBA00010918"/>
    </source>
</evidence>
<dbReference type="Proteomes" id="UP000075901">
    <property type="component" value="Unassembled WGS sequence"/>
</dbReference>
<accession>A0A182T8W2</accession>
<keyword evidence="4" id="KW-1185">Reference proteome</keyword>
<sequence length="150" mass="16974">MPDVVTPMREIPSCEKELFCAIPFYSIWHQVLFENYWLPGPAPVVRQAVTVSLREKEQLTEHEHRLHLVLKGSFQSSLIIGPKAGASLKRWSLLSEIPAPIEFNGQRGHFVLLTAGVESGPMNITLDVRVSSSLLIDFRRMAFPNLFLFS</sequence>